<evidence type="ECO:0000259" key="4">
    <source>
        <dbReference type="PROSITE" id="PS01124"/>
    </source>
</evidence>
<reference evidence="6" key="1">
    <citation type="journal article" date="2019" name="Int. J. Syst. Evol. Microbiol.">
        <title>The Global Catalogue of Microorganisms (GCM) 10K type strain sequencing project: providing services to taxonomists for standard genome sequencing and annotation.</title>
        <authorList>
            <consortium name="The Broad Institute Genomics Platform"/>
            <consortium name="The Broad Institute Genome Sequencing Center for Infectious Disease"/>
            <person name="Wu L."/>
            <person name="Ma J."/>
        </authorList>
    </citation>
    <scope>NUCLEOTIDE SEQUENCE [LARGE SCALE GENOMIC DNA]</scope>
    <source>
        <strain evidence="6">CGMCC 1.7656</strain>
    </source>
</reference>
<feature type="domain" description="HTH araC/xylS-type" evidence="4">
    <location>
        <begin position="175"/>
        <end position="273"/>
    </location>
</feature>
<evidence type="ECO:0000313" key="6">
    <source>
        <dbReference type="Proteomes" id="UP000620064"/>
    </source>
</evidence>
<sequence>MTPNFENISKEYTLNVFSFTQDFFEFNWHFHPEYEITLILDGQGKRFLGNCAEDFYAQDLVFIGSKIPHTWKSEPQTGTSVSALVIQFSEALLQPIIELSEFSELKKWLDLSAFGLKIKTNDKILKKMQELEKWSGALQIIKFYELLWFLSQQKNEKLLTEAYEIDYSKKHQRITFLLDYLEHHFQNPCTIDEVAALLSLTKSGFAKFFKLQTGVCFSQYMNELRVKKAIKLLTETDQTIKEIYTHVGFENQAYFNRVFRNITSSTPKQYRIAQWGKNS</sequence>
<dbReference type="Pfam" id="PF12833">
    <property type="entry name" value="HTH_18"/>
    <property type="match status" value="1"/>
</dbReference>
<dbReference type="InterPro" id="IPR018060">
    <property type="entry name" value="HTH_AraC"/>
</dbReference>
<dbReference type="RefSeq" id="WP_188616755.1">
    <property type="nucleotide sequence ID" value="NZ_BMLV01000001.1"/>
</dbReference>
<dbReference type="PRINTS" id="PR00032">
    <property type="entry name" value="HTHARAC"/>
</dbReference>
<dbReference type="Proteomes" id="UP000620064">
    <property type="component" value="Unassembled WGS sequence"/>
</dbReference>
<organism evidence="5 6">
    <name type="scientific">Cloacibacterium rupense</name>
    <dbReference type="NCBI Taxonomy" id="517423"/>
    <lineage>
        <taxon>Bacteria</taxon>
        <taxon>Pseudomonadati</taxon>
        <taxon>Bacteroidota</taxon>
        <taxon>Flavobacteriia</taxon>
        <taxon>Flavobacteriales</taxon>
        <taxon>Weeksellaceae</taxon>
    </lineage>
</organism>
<dbReference type="InterPro" id="IPR020449">
    <property type="entry name" value="Tscrpt_reg_AraC-type_HTH"/>
</dbReference>
<dbReference type="PROSITE" id="PS01124">
    <property type="entry name" value="HTH_ARAC_FAMILY_2"/>
    <property type="match status" value="1"/>
</dbReference>
<evidence type="ECO:0000313" key="5">
    <source>
        <dbReference type="EMBL" id="GGP02591.1"/>
    </source>
</evidence>
<dbReference type="Gene3D" id="1.10.10.60">
    <property type="entry name" value="Homeodomain-like"/>
    <property type="match status" value="2"/>
</dbReference>
<dbReference type="SUPFAM" id="SSF46689">
    <property type="entry name" value="Homeodomain-like"/>
    <property type="match status" value="2"/>
</dbReference>
<dbReference type="InterPro" id="IPR009057">
    <property type="entry name" value="Homeodomain-like_sf"/>
</dbReference>
<dbReference type="EMBL" id="BMLV01000001">
    <property type="protein sequence ID" value="GGP02591.1"/>
    <property type="molecule type" value="Genomic_DNA"/>
</dbReference>
<dbReference type="InterPro" id="IPR014710">
    <property type="entry name" value="RmlC-like_jellyroll"/>
</dbReference>
<comment type="caution">
    <text evidence="5">The sequence shown here is derived from an EMBL/GenBank/DDBJ whole genome shotgun (WGS) entry which is preliminary data.</text>
</comment>
<dbReference type="InterPro" id="IPR037923">
    <property type="entry name" value="HTH-like"/>
</dbReference>
<dbReference type="PANTHER" id="PTHR43280">
    <property type="entry name" value="ARAC-FAMILY TRANSCRIPTIONAL REGULATOR"/>
    <property type="match status" value="1"/>
</dbReference>
<proteinExistence type="predicted"/>
<keyword evidence="6" id="KW-1185">Reference proteome</keyword>
<evidence type="ECO:0000256" key="3">
    <source>
        <dbReference type="ARBA" id="ARBA00023163"/>
    </source>
</evidence>
<protein>
    <submittedName>
        <fullName evidence="5">AraC family transcriptional regulator</fullName>
    </submittedName>
</protein>
<dbReference type="PANTHER" id="PTHR43280:SF2">
    <property type="entry name" value="HTH-TYPE TRANSCRIPTIONAL REGULATOR EXSA"/>
    <property type="match status" value="1"/>
</dbReference>
<keyword evidence="3" id="KW-0804">Transcription</keyword>
<dbReference type="SUPFAM" id="SSF51215">
    <property type="entry name" value="Regulatory protein AraC"/>
    <property type="match status" value="1"/>
</dbReference>
<dbReference type="Gene3D" id="2.60.120.10">
    <property type="entry name" value="Jelly Rolls"/>
    <property type="match status" value="1"/>
</dbReference>
<evidence type="ECO:0000256" key="1">
    <source>
        <dbReference type="ARBA" id="ARBA00023015"/>
    </source>
</evidence>
<keyword evidence="2" id="KW-0238">DNA-binding</keyword>
<gene>
    <name evidence="5" type="ORF">GCM10010992_07690</name>
</gene>
<name>A0ABQ2NM52_9FLAO</name>
<dbReference type="InterPro" id="IPR003313">
    <property type="entry name" value="AraC-bd"/>
</dbReference>
<keyword evidence="1" id="KW-0805">Transcription regulation</keyword>
<dbReference type="Pfam" id="PF02311">
    <property type="entry name" value="AraC_binding"/>
    <property type="match status" value="1"/>
</dbReference>
<evidence type="ECO:0000256" key="2">
    <source>
        <dbReference type="ARBA" id="ARBA00023125"/>
    </source>
</evidence>
<dbReference type="SMART" id="SM00342">
    <property type="entry name" value="HTH_ARAC"/>
    <property type="match status" value="1"/>
</dbReference>
<accession>A0ABQ2NM52</accession>